<dbReference type="Proteomes" id="UP001432322">
    <property type="component" value="Unassembled WGS sequence"/>
</dbReference>
<comment type="caution">
    <text evidence="1">The sequence shown here is derived from an EMBL/GenBank/DDBJ whole genome shotgun (WGS) entry which is preliminary data.</text>
</comment>
<sequence length="181" mass="20242">QVVEDCRWKGVVNWDPKEADSLYRSISNAAINILTPSVVDSIRSDGDCQSQLAHLVIQSLDSISGSKRNRRNRASQLLVEYPEGTTTEQAIRGIEAVGLTQPTLYRISNGDFCLSLSGREVRLSPHFLPAIHIAVCYYWYFNLKYTPLISDAYHTFEKLFGANRGSSPNADVLCDLIRNCS</sequence>
<accession>A0AAV5UTA6</accession>
<organism evidence="1 2">
    <name type="scientific">Pristionchus fissidentatus</name>
    <dbReference type="NCBI Taxonomy" id="1538716"/>
    <lineage>
        <taxon>Eukaryota</taxon>
        <taxon>Metazoa</taxon>
        <taxon>Ecdysozoa</taxon>
        <taxon>Nematoda</taxon>
        <taxon>Chromadorea</taxon>
        <taxon>Rhabditida</taxon>
        <taxon>Rhabditina</taxon>
        <taxon>Diplogasteromorpha</taxon>
        <taxon>Diplogasteroidea</taxon>
        <taxon>Neodiplogasteridae</taxon>
        <taxon>Pristionchus</taxon>
    </lineage>
</organism>
<dbReference type="EMBL" id="BTSY01000001">
    <property type="protein sequence ID" value="GMT09933.1"/>
    <property type="molecule type" value="Genomic_DNA"/>
</dbReference>
<evidence type="ECO:0000313" key="2">
    <source>
        <dbReference type="Proteomes" id="UP001432322"/>
    </source>
</evidence>
<evidence type="ECO:0000313" key="1">
    <source>
        <dbReference type="EMBL" id="GMT09933.1"/>
    </source>
</evidence>
<reference evidence="1" key="1">
    <citation type="submission" date="2023-10" db="EMBL/GenBank/DDBJ databases">
        <title>Genome assembly of Pristionchus species.</title>
        <authorList>
            <person name="Yoshida K."/>
            <person name="Sommer R.J."/>
        </authorList>
    </citation>
    <scope>NUCLEOTIDE SEQUENCE</scope>
    <source>
        <strain evidence="1">RS5133</strain>
    </source>
</reference>
<protein>
    <submittedName>
        <fullName evidence="1">Uncharacterized protein</fullName>
    </submittedName>
</protein>
<feature type="non-terminal residue" evidence="1">
    <location>
        <position position="1"/>
    </location>
</feature>
<name>A0AAV5UTA6_9BILA</name>
<gene>
    <name evidence="1" type="ORF">PFISCL1PPCAC_1230</name>
</gene>
<proteinExistence type="predicted"/>
<keyword evidence="2" id="KW-1185">Reference proteome</keyword>
<dbReference type="AlphaFoldDB" id="A0AAV5UTA6"/>